<reference evidence="2" key="1">
    <citation type="journal article" date="2019" name="Curr. Biol.">
        <title>Genome Sequence of Striga asiatica Provides Insight into the Evolution of Plant Parasitism.</title>
        <authorList>
            <person name="Yoshida S."/>
            <person name="Kim S."/>
            <person name="Wafula E.K."/>
            <person name="Tanskanen J."/>
            <person name="Kim Y.M."/>
            <person name="Honaas L."/>
            <person name="Yang Z."/>
            <person name="Spallek T."/>
            <person name="Conn C.E."/>
            <person name="Ichihashi Y."/>
            <person name="Cheong K."/>
            <person name="Cui S."/>
            <person name="Der J.P."/>
            <person name="Gundlach H."/>
            <person name="Jiao Y."/>
            <person name="Hori C."/>
            <person name="Ishida J.K."/>
            <person name="Kasahara H."/>
            <person name="Kiba T."/>
            <person name="Kim M.S."/>
            <person name="Koo N."/>
            <person name="Laohavisit A."/>
            <person name="Lee Y.H."/>
            <person name="Lumba S."/>
            <person name="McCourt P."/>
            <person name="Mortimer J.C."/>
            <person name="Mutuku J.M."/>
            <person name="Nomura T."/>
            <person name="Sasaki-Sekimoto Y."/>
            <person name="Seto Y."/>
            <person name="Wang Y."/>
            <person name="Wakatake T."/>
            <person name="Sakakibara H."/>
            <person name="Demura T."/>
            <person name="Yamaguchi S."/>
            <person name="Yoneyama K."/>
            <person name="Manabe R.I."/>
            <person name="Nelson D.C."/>
            <person name="Schulman A.H."/>
            <person name="Timko M.P."/>
            <person name="dePamphilis C.W."/>
            <person name="Choi D."/>
            <person name="Shirasu K."/>
        </authorList>
    </citation>
    <scope>NUCLEOTIDE SEQUENCE [LARGE SCALE GENOMIC DNA]</scope>
    <source>
        <strain evidence="2">cv. UVA1</strain>
    </source>
</reference>
<organism evidence="1 2">
    <name type="scientific">Striga asiatica</name>
    <name type="common">Asiatic witchweed</name>
    <name type="synonym">Buchnera asiatica</name>
    <dbReference type="NCBI Taxonomy" id="4170"/>
    <lineage>
        <taxon>Eukaryota</taxon>
        <taxon>Viridiplantae</taxon>
        <taxon>Streptophyta</taxon>
        <taxon>Embryophyta</taxon>
        <taxon>Tracheophyta</taxon>
        <taxon>Spermatophyta</taxon>
        <taxon>Magnoliopsida</taxon>
        <taxon>eudicotyledons</taxon>
        <taxon>Gunneridae</taxon>
        <taxon>Pentapetalae</taxon>
        <taxon>asterids</taxon>
        <taxon>lamiids</taxon>
        <taxon>Lamiales</taxon>
        <taxon>Orobanchaceae</taxon>
        <taxon>Buchnereae</taxon>
        <taxon>Striga</taxon>
    </lineage>
</organism>
<protein>
    <submittedName>
        <fullName evidence="1">Chitinase-like protein Idgf1</fullName>
    </submittedName>
</protein>
<proteinExistence type="predicted"/>
<evidence type="ECO:0000313" key="1">
    <source>
        <dbReference type="EMBL" id="GER50426.1"/>
    </source>
</evidence>
<sequence>MAFISTASTMVMMRLERQGYDGAGDDIHRWTATTCIILPATGSRTNLGTRNFSFSDCRRLGSAGRAWIHSAAGKSSTSGAQEIASVADRLLSASGVLTSPEICWPLVGVRRHAWRSKVADHMYELDVGECEFQTNNL</sequence>
<dbReference type="EMBL" id="BKCP01009182">
    <property type="protein sequence ID" value="GER50426.1"/>
    <property type="molecule type" value="Genomic_DNA"/>
</dbReference>
<accession>A0A5A7QZ96</accession>
<gene>
    <name evidence="1" type="ORF">STAS_27739</name>
</gene>
<dbReference type="Proteomes" id="UP000325081">
    <property type="component" value="Unassembled WGS sequence"/>
</dbReference>
<evidence type="ECO:0000313" key="2">
    <source>
        <dbReference type="Proteomes" id="UP000325081"/>
    </source>
</evidence>
<name>A0A5A7QZ96_STRAF</name>
<keyword evidence="2" id="KW-1185">Reference proteome</keyword>
<comment type="caution">
    <text evidence="1">The sequence shown here is derived from an EMBL/GenBank/DDBJ whole genome shotgun (WGS) entry which is preliminary data.</text>
</comment>
<dbReference type="AlphaFoldDB" id="A0A5A7QZ96"/>